<dbReference type="GO" id="GO:0003677">
    <property type="term" value="F:DNA binding"/>
    <property type="evidence" value="ECO:0007669"/>
    <property type="project" value="UniProtKB-KW"/>
</dbReference>
<feature type="zinc finger region" description="C3H1-type" evidence="5">
    <location>
        <begin position="400"/>
        <end position="429"/>
    </location>
</feature>
<feature type="domain" description="C3H1-type" evidence="7">
    <location>
        <begin position="364"/>
        <end position="392"/>
    </location>
</feature>
<keyword evidence="1 5" id="KW-0479">Metal-binding</keyword>
<evidence type="ECO:0000256" key="2">
    <source>
        <dbReference type="ARBA" id="ARBA00022771"/>
    </source>
</evidence>
<dbReference type="SUPFAM" id="SSF90229">
    <property type="entry name" value="CCCH zinc finger"/>
    <property type="match status" value="1"/>
</dbReference>
<dbReference type="Pfam" id="PF25512">
    <property type="entry name" value="zf-CCCH_AtC3H23"/>
    <property type="match status" value="1"/>
</dbReference>
<evidence type="ECO:0000256" key="6">
    <source>
        <dbReference type="SAM" id="MobiDB-lite"/>
    </source>
</evidence>
<evidence type="ECO:0000256" key="3">
    <source>
        <dbReference type="ARBA" id="ARBA00022833"/>
    </source>
</evidence>
<feature type="region of interest" description="Disordered" evidence="6">
    <location>
        <begin position="217"/>
        <end position="247"/>
    </location>
</feature>
<evidence type="ECO:0000256" key="1">
    <source>
        <dbReference type="ARBA" id="ARBA00022723"/>
    </source>
</evidence>
<feature type="domain" description="C3H1-type" evidence="7">
    <location>
        <begin position="400"/>
        <end position="429"/>
    </location>
</feature>
<keyword evidence="3 5" id="KW-0862">Zinc</keyword>
<feature type="compositionally biased region" description="Polar residues" evidence="6">
    <location>
        <begin position="797"/>
        <end position="809"/>
    </location>
</feature>
<dbReference type="InParanoid" id="A0A0V0R7R1"/>
<keyword evidence="4" id="KW-0238">DNA-binding</keyword>
<protein>
    <recommendedName>
        <fullName evidence="7">C3H1-type domain-containing protein</fullName>
    </recommendedName>
</protein>
<dbReference type="OMA" id="HERAYCP"/>
<feature type="region of interest" description="Disordered" evidence="6">
    <location>
        <begin position="780"/>
        <end position="817"/>
    </location>
</feature>
<accession>A0A0V0R7R1</accession>
<dbReference type="OrthoDB" id="20534at2759"/>
<feature type="compositionally biased region" description="Low complexity" evidence="6">
    <location>
        <begin position="717"/>
        <end position="736"/>
    </location>
</feature>
<feature type="zinc finger region" description="C3H1-type" evidence="5">
    <location>
        <begin position="364"/>
        <end position="392"/>
    </location>
</feature>
<evidence type="ECO:0000313" key="8">
    <source>
        <dbReference type="EMBL" id="KRX10515.1"/>
    </source>
</evidence>
<evidence type="ECO:0000256" key="4">
    <source>
        <dbReference type="ARBA" id="ARBA00023125"/>
    </source>
</evidence>
<feature type="region of interest" description="Disordered" evidence="6">
    <location>
        <begin position="879"/>
        <end position="899"/>
    </location>
</feature>
<feature type="compositionally biased region" description="Low complexity" evidence="6">
    <location>
        <begin position="885"/>
        <end position="897"/>
    </location>
</feature>
<proteinExistence type="predicted"/>
<dbReference type="PROSITE" id="PS50103">
    <property type="entry name" value="ZF_C3H1"/>
    <property type="match status" value="2"/>
</dbReference>
<dbReference type="Gene3D" id="4.10.1000.10">
    <property type="entry name" value="Zinc finger, CCCH-type"/>
    <property type="match status" value="1"/>
</dbReference>
<keyword evidence="9" id="KW-1185">Reference proteome</keyword>
<feature type="region of interest" description="Disordered" evidence="6">
    <location>
        <begin position="700"/>
        <end position="736"/>
    </location>
</feature>
<dbReference type="SMART" id="SM00356">
    <property type="entry name" value="ZnF_C3H1"/>
    <property type="match status" value="3"/>
</dbReference>
<feature type="region of interest" description="Disordered" evidence="6">
    <location>
        <begin position="115"/>
        <end position="139"/>
    </location>
</feature>
<keyword evidence="2 5" id="KW-0863">Zinc-finger</keyword>
<dbReference type="InterPro" id="IPR057444">
    <property type="entry name" value="Znf-CCCH_AtC3H23-like"/>
</dbReference>
<comment type="caution">
    <text evidence="8">The sequence shown here is derived from an EMBL/GenBank/DDBJ whole genome shotgun (WGS) entry which is preliminary data.</text>
</comment>
<gene>
    <name evidence="8" type="ORF">PPERSA_01527</name>
</gene>
<dbReference type="InterPro" id="IPR045234">
    <property type="entry name" value="Unkempt-like"/>
</dbReference>
<dbReference type="InterPro" id="IPR036855">
    <property type="entry name" value="Znf_CCCH_sf"/>
</dbReference>
<dbReference type="InterPro" id="IPR000571">
    <property type="entry name" value="Znf_CCCH"/>
</dbReference>
<name>A0A0V0R7R1_PSEPJ</name>
<dbReference type="Proteomes" id="UP000054937">
    <property type="component" value="Unassembled WGS sequence"/>
</dbReference>
<evidence type="ECO:0000313" key="9">
    <source>
        <dbReference type="Proteomes" id="UP000054937"/>
    </source>
</evidence>
<organism evidence="8 9">
    <name type="scientific">Pseudocohnilembus persalinus</name>
    <name type="common">Ciliate</name>
    <dbReference type="NCBI Taxonomy" id="266149"/>
    <lineage>
        <taxon>Eukaryota</taxon>
        <taxon>Sar</taxon>
        <taxon>Alveolata</taxon>
        <taxon>Ciliophora</taxon>
        <taxon>Intramacronucleata</taxon>
        <taxon>Oligohymenophorea</taxon>
        <taxon>Scuticociliatia</taxon>
        <taxon>Philasterida</taxon>
        <taxon>Pseudocohnilembidae</taxon>
        <taxon>Pseudocohnilembus</taxon>
    </lineage>
</organism>
<dbReference type="PANTHER" id="PTHR14493:SF50">
    <property type="entry name" value="RING FINGER PROTEIN UNKEMPT"/>
    <property type="match status" value="1"/>
</dbReference>
<evidence type="ECO:0000256" key="5">
    <source>
        <dbReference type="PROSITE-ProRule" id="PRU00723"/>
    </source>
</evidence>
<dbReference type="GO" id="GO:0008270">
    <property type="term" value="F:zinc ion binding"/>
    <property type="evidence" value="ECO:0007669"/>
    <property type="project" value="UniProtKB-KW"/>
</dbReference>
<dbReference type="AlphaFoldDB" id="A0A0V0R7R1"/>
<sequence length="922" mass="107617">MSHKKKKPLNSNSDIFIHNTIQQNFQNNQQQNSNFFPQNLQPNSNQNQFDFSMQNFTQTQQNPQNQQQQSQFQNPQNIDFFQNFMNQNKRQDQENLQHPMQNGQQNYFQNNHFSSNLQQQQSSSSQSKMSCSMMLNSESQGQKNQLNFLQQNQQNSFLNQPQFQSANSLNGNQGNLNHMQNNNINNNTLNLPPGNFNQNMMNSAQNQNQLMNSQNIFVPKNNSNQSNNQQIQNTNINNNSSNFNNNLLQPQQQNQNININTNNNNNNNNNGQNFVLSNNQQPAASFMSKSHRLGEQILAEQTDVTHSSIRTEKMHGNNYQDELVIEQLDLINFKNQPCKITTQHNHKHCPYYHNAKDRKRPGTFYSTDLCEYIEKNENCPFFINCPKSHNRVEQLYQPDKYKTKFCTFYPNKVSQCDYGNFCSFAHSEQEIVIELIHNYQYDSDFYMFYFKTVWCPFNLTTHDKALCVYAHNWQDYRRKPHLYEIEPQPCENWKANGFILNYENGCPNGFNCNKCHGWKELEYHPKNYKTKPCQKNCSKNKDCPNFHTQSERRLLSSGVQKSIFRMVPKNRITTNTFKTRAQIASQNMDLAQFIQFQMNSQYLPQQQQQMPKQQIMSNFNQNQSQTLHIHQPNNNQIVIFPKDNNHNSKSGSQILQNSQNLIDSNSNSGNNMAYQSESVNEFNFDKNKWLLEDDEEKVTINKDKQVGSDSENFEQKNNNSNNNNSSSGGNNTFQSQNFNQQLNSSQTLTVPNQNLQGSQFSPSGYTKGKTFLENDLIQETEDEENFSEKKKPKPKKTNQNGFLQNLNNDNRIDFPSINNQNDLNNNINNNSDNSINLQSFINQTFQDVLNFSDSNKNKSKIINNEQNIENMFNQINEVGEDDDNLSNNRQSKQSQNQDEFKNNVLNLINDEENEKCEQNLKE</sequence>
<reference evidence="8 9" key="1">
    <citation type="journal article" date="2015" name="Sci. Rep.">
        <title>Genome of the facultative scuticociliatosis pathogen Pseudocohnilembus persalinus provides insight into its virulence through horizontal gene transfer.</title>
        <authorList>
            <person name="Xiong J."/>
            <person name="Wang G."/>
            <person name="Cheng J."/>
            <person name="Tian M."/>
            <person name="Pan X."/>
            <person name="Warren A."/>
            <person name="Jiang C."/>
            <person name="Yuan D."/>
            <person name="Miao W."/>
        </authorList>
    </citation>
    <scope>NUCLEOTIDE SEQUENCE [LARGE SCALE GENOMIC DNA]</scope>
    <source>
        <strain evidence="8">36N120E</strain>
    </source>
</reference>
<dbReference type="PANTHER" id="PTHR14493">
    <property type="entry name" value="UNKEMPT FAMILY MEMBER"/>
    <property type="match status" value="1"/>
</dbReference>
<evidence type="ECO:0000259" key="7">
    <source>
        <dbReference type="PROSITE" id="PS50103"/>
    </source>
</evidence>
<dbReference type="EMBL" id="LDAU01000026">
    <property type="protein sequence ID" value="KRX10515.1"/>
    <property type="molecule type" value="Genomic_DNA"/>
</dbReference>